<dbReference type="PANTHER" id="PTHR46438">
    <property type="entry name" value="ALPHA/BETA-HYDROLASES SUPERFAMILY PROTEIN"/>
    <property type="match status" value="1"/>
</dbReference>
<dbReference type="InterPro" id="IPR000073">
    <property type="entry name" value="AB_hydrolase_1"/>
</dbReference>
<proteinExistence type="predicted"/>
<dbReference type="Gene3D" id="3.40.50.1820">
    <property type="entry name" value="alpha/beta hydrolase"/>
    <property type="match status" value="1"/>
</dbReference>
<sequence>MTSSRLRRAATLTLLLAGLTVGAVAAAQATQTPPAQTAATAPALRPALSGERRFLTLPGFGRVAYSADTRGEGRPLVLTVSVNAAASAYEMKPLWDAFAGTRPVYALEWPGFGSSDRPDVKYTPALMTAALTALVAELGRDVDVVALSLGSEFAARAALQEPRIRSLALISPSGLGQPRGGTQRATNEDGGQTLYSRLNTFSTPLYALLRTRISIEYFLSRSFRGPVDQGLVNYSLDTTRQPGAKYAPLYFISGQLFTADAYADLYSRLTVPTLVLYDQDAFVSFDRLPQFTAQPGVRAVRIEGTDGLPHFEKTAEVVTALRSFWATP</sequence>
<dbReference type="RefSeq" id="WP_189071499.1">
    <property type="nucleotide sequence ID" value="NZ_BMQN01000001.1"/>
</dbReference>
<reference evidence="4" key="1">
    <citation type="journal article" date="2019" name="Int. J. Syst. Evol. Microbiol.">
        <title>The Global Catalogue of Microorganisms (GCM) 10K type strain sequencing project: providing services to taxonomists for standard genome sequencing and annotation.</title>
        <authorList>
            <consortium name="The Broad Institute Genomics Platform"/>
            <consortium name="The Broad Institute Genome Sequencing Center for Infectious Disease"/>
            <person name="Wu L."/>
            <person name="Ma J."/>
        </authorList>
    </citation>
    <scope>NUCLEOTIDE SEQUENCE [LARGE SCALE GENOMIC DNA]</scope>
    <source>
        <strain evidence="4">JCM 31405</strain>
    </source>
</reference>
<dbReference type="Proteomes" id="UP000644548">
    <property type="component" value="Unassembled WGS sequence"/>
</dbReference>
<evidence type="ECO:0000313" key="3">
    <source>
        <dbReference type="EMBL" id="GGR80547.1"/>
    </source>
</evidence>
<organism evidence="3 4">
    <name type="scientific">Deinococcus sedimenti</name>
    <dbReference type="NCBI Taxonomy" id="1867090"/>
    <lineage>
        <taxon>Bacteria</taxon>
        <taxon>Thermotogati</taxon>
        <taxon>Deinococcota</taxon>
        <taxon>Deinococci</taxon>
        <taxon>Deinococcales</taxon>
        <taxon>Deinococcaceae</taxon>
        <taxon>Deinococcus</taxon>
    </lineage>
</organism>
<name>A0ABQ2RYR3_9DEIO</name>
<protein>
    <submittedName>
        <fullName evidence="3">Alpha/beta hydrolase</fullName>
    </submittedName>
</protein>
<evidence type="ECO:0000256" key="1">
    <source>
        <dbReference type="SAM" id="SignalP"/>
    </source>
</evidence>
<keyword evidence="3" id="KW-0378">Hydrolase</keyword>
<comment type="caution">
    <text evidence="3">The sequence shown here is derived from an EMBL/GenBank/DDBJ whole genome shotgun (WGS) entry which is preliminary data.</text>
</comment>
<dbReference type="EMBL" id="BMQN01000001">
    <property type="protein sequence ID" value="GGR80547.1"/>
    <property type="molecule type" value="Genomic_DNA"/>
</dbReference>
<feature type="signal peptide" evidence="1">
    <location>
        <begin position="1"/>
        <end position="25"/>
    </location>
</feature>
<feature type="domain" description="AB hydrolase-1" evidence="2">
    <location>
        <begin position="87"/>
        <end position="318"/>
    </location>
</feature>
<gene>
    <name evidence="3" type="ORF">GCM10008960_04260</name>
</gene>
<keyword evidence="4" id="KW-1185">Reference proteome</keyword>
<feature type="chain" id="PRO_5046652258" evidence="1">
    <location>
        <begin position="26"/>
        <end position="328"/>
    </location>
</feature>
<dbReference type="SUPFAM" id="SSF53474">
    <property type="entry name" value="alpha/beta-Hydrolases"/>
    <property type="match status" value="1"/>
</dbReference>
<dbReference type="PANTHER" id="PTHR46438:SF2">
    <property type="entry name" value="ALPHA_BETA-HYDROLASES SUPERFAMILY PROTEIN"/>
    <property type="match status" value="1"/>
</dbReference>
<accession>A0ABQ2RYR3</accession>
<dbReference type="Pfam" id="PF12697">
    <property type="entry name" value="Abhydrolase_6"/>
    <property type="match status" value="1"/>
</dbReference>
<dbReference type="InterPro" id="IPR029058">
    <property type="entry name" value="AB_hydrolase_fold"/>
</dbReference>
<evidence type="ECO:0000259" key="2">
    <source>
        <dbReference type="Pfam" id="PF12697"/>
    </source>
</evidence>
<dbReference type="GO" id="GO:0016787">
    <property type="term" value="F:hydrolase activity"/>
    <property type="evidence" value="ECO:0007669"/>
    <property type="project" value="UniProtKB-KW"/>
</dbReference>
<evidence type="ECO:0000313" key="4">
    <source>
        <dbReference type="Proteomes" id="UP000644548"/>
    </source>
</evidence>
<keyword evidence="1" id="KW-0732">Signal</keyword>